<evidence type="ECO:0000256" key="2">
    <source>
        <dbReference type="SAM" id="SignalP"/>
    </source>
</evidence>
<feature type="compositionally biased region" description="Basic and acidic residues" evidence="1">
    <location>
        <begin position="154"/>
        <end position="163"/>
    </location>
</feature>
<accession>A0A8H3H1J3</accession>
<protein>
    <recommendedName>
        <fullName evidence="5">Zn(2)-C6 fungal-type domain-containing protein</fullName>
    </recommendedName>
</protein>
<dbReference type="Proteomes" id="UP000663831">
    <property type="component" value="Unassembled WGS sequence"/>
</dbReference>
<evidence type="ECO:0000313" key="3">
    <source>
        <dbReference type="EMBL" id="CAE6477395.1"/>
    </source>
</evidence>
<evidence type="ECO:0000313" key="4">
    <source>
        <dbReference type="Proteomes" id="UP000663831"/>
    </source>
</evidence>
<gene>
    <name evidence="3" type="ORF">RDB_LOCUS94319</name>
</gene>
<reference evidence="3" key="1">
    <citation type="submission" date="2021-01" db="EMBL/GenBank/DDBJ databases">
        <authorList>
            <person name="Kaushik A."/>
        </authorList>
    </citation>
    <scope>NUCLEOTIDE SEQUENCE</scope>
    <source>
        <strain evidence="3">AG3-1AP</strain>
    </source>
</reference>
<keyword evidence="2" id="KW-0732">Signal</keyword>
<feature type="region of interest" description="Disordered" evidence="1">
    <location>
        <begin position="71"/>
        <end position="125"/>
    </location>
</feature>
<comment type="caution">
    <text evidence="3">The sequence shown here is derived from an EMBL/GenBank/DDBJ whole genome shotgun (WGS) entry which is preliminary data.</text>
</comment>
<evidence type="ECO:0000256" key="1">
    <source>
        <dbReference type="SAM" id="MobiDB-lite"/>
    </source>
</evidence>
<dbReference type="EMBL" id="CAJMWV010003149">
    <property type="protein sequence ID" value="CAE6477395.1"/>
    <property type="molecule type" value="Genomic_DNA"/>
</dbReference>
<organism evidence="3 4">
    <name type="scientific">Rhizoctonia solani</name>
    <dbReference type="NCBI Taxonomy" id="456999"/>
    <lineage>
        <taxon>Eukaryota</taxon>
        <taxon>Fungi</taxon>
        <taxon>Dikarya</taxon>
        <taxon>Basidiomycota</taxon>
        <taxon>Agaricomycotina</taxon>
        <taxon>Agaricomycetes</taxon>
        <taxon>Cantharellales</taxon>
        <taxon>Ceratobasidiaceae</taxon>
        <taxon>Rhizoctonia</taxon>
    </lineage>
</organism>
<proteinExistence type="predicted"/>
<sequence length="163" mass="17612">MNHHTCFINTRLFLIGRPVIAVLIDSHIIPSSARCATCEVRNETCDGTKGPIGCRCCVQAGVQCVGHLTRNAKIPNPQRGGENSPLPSIDSSPDEIPNPGTIPSDSPNRTRALRSVGDGSAGTTTRGFGYLHWSANIRVPQLPTNGQSDSPSIHYERTPPRRY</sequence>
<feature type="compositionally biased region" description="Polar residues" evidence="1">
    <location>
        <begin position="142"/>
        <end position="151"/>
    </location>
</feature>
<feature type="signal peptide" evidence="2">
    <location>
        <begin position="1"/>
        <end position="21"/>
    </location>
</feature>
<evidence type="ECO:0008006" key="5">
    <source>
        <dbReference type="Google" id="ProtNLM"/>
    </source>
</evidence>
<dbReference type="AlphaFoldDB" id="A0A8H3H1J3"/>
<feature type="region of interest" description="Disordered" evidence="1">
    <location>
        <begin position="140"/>
        <end position="163"/>
    </location>
</feature>
<name>A0A8H3H1J3_9AGAM</name>
<feature type="chain" id="PRO_5034802835" description="Zn(2)-C6 fungal-type domain-containing protein" evidence="2">
    <location>
        <begin position="22"/>
        <end position="163"/>
    </location>
</feature>